<keyword evidence="1" id="KW-0175">Coiled coil</keyword>
<comment type="caution">
    <text evidence="3">The sequence shown here is derived from an EMBL/GenBank/DDBJ whole genome shotgun (WGS) entry which is preliminary data.</text>
</comment>
<dbReference type="InterPro" id="IPR013557">
    <property type="entry name" value="AntA/B_antirep"/>
</dbReference>
<reference evidence="3" key="1">
    <citation type="submission" date="2019-08" db="EMBL/GenBank/DDBJ databases">
        <authorList>
            <person name="Kucharzyk K."/>
            <person name="Murdoch R.W."/>
            <person name="Higgins S."/>
            <person name="Loffler F."/>
        </authorList>
    </citation>
    <scope>NUCLEOTIDE SEQUENCE</scope>
</reference>
<proteinExistence type="predicted"/>
<dbReference type="EMBL" id="VSSQ01005341">
    <property type="protein sequence ID" value="MPM28764.1"/>
    <property type="molecule type" value="Genomic_DNA"/>
</dbReference>
<accession>A0A644YRR4</accession>
<evidence type="ECO:0000259" key="2">
    <source>
        <dbReference type="Pfam" id="PF08346"/>
    </source>
</evidence>
<evidence type="ECO:0000256" key="1">
    <source>
        <dbReference type="SAM" id="Coils"/>
    </source>
</evidence>
<name>A0A644YRR4_9ZZZZ</name>
<dbReference type="AlphaFoldDB" id="A0A644YRR4"/>
<feature type="coiled-coil region" evidence="1">
    <location>
        <begin position="137"/>
        <end position="164"/>
    </location>
</feature>
<gene>
    <name evidence="3" type="ORF">SDC9_75292</name>
</gene>
<sequence length="237" mass="27407">MSRKPLPCHSQDRCNNDVCRSSERTSPSLDTLIPINYETPTPTVNARNLHIAMQVPTRYNDWFPRMCQYGFVEGKDFYSKASKSIGGRPSMNHEITITMAKELCMLQRSAIGRKFRQYFIAVEEAWNSPEHIMERALQIAHQRALEAQRRIMDLTEENETLEIALNASLQFYTVAKYNKVFGKHWNLAQSQAIGKQLSAFCRSRAIEIRSCETNDERFGTVNSYPITAWDDFLKEIQ</sequence>
<dbReference type="Pfam" id="PF08346">
    <property type="entry name" value="AntA"/>
    <property type="match status" value="1"/>
</dbReference>
<evidence type="ECO:0000313" key="3">
    <source>
        <dbReference type="EMBL" id="MPM28764.1"/>
    </source>
</evidence>
<feature type="domain" description="AntA/AntB antirepressor" evidence="2">
    <location>
        <begin position="44"/>
        <end position="109"/>
    </location>
</feature>
<organism evidence="3">
    <name type="scientific">bioreactor metagenome</name>
    <dbReference type="NCBI Taxonomy" id="1076179"/>
    <lineage>
        <taxon>unclassified sequences</taxon>
        <taxon>metagenomes</taxon>
        <taxon>ecological metagenomes</taxon>
    </lineage>
</organism>
<protein>
    <recommendedName>
        <fullName evidence="2">AntA/AntB antirepressor domain-containing protein</fullName>
    </recommendedName>
</protein>